<organism evidence="3 4">
    <name type="scientific">Aquincola agrisoli</name>
    <dbReference type="NCBI Taxonomy" id="3119538"/>
    <lineage>
        <taxon>Bacteria</taxon>
        <taxon>Pseudomonadati</taxon>
        <taxon>Pseudomonadota</taxon>
        <taxon>Betaproteobacteria</taxon>
        <taxon>Burkholderiales</taxon>
        <taxon>Sphaerotilaceae</taxon>
        <taxon>Aquincola</taxon>
    </lineage>
</organism>
<comment type="similarity">
    <text evidence="1">Belongs to the UPF0162 family.</text>
</comment>
<name>A0AAW9QEY2_9BURK</name>
<proteinExistence type="inferred from homology"/>
<evidence type="ECO:0000313" key="3">
    <source>
        <dbReference type="EMBL" id="MEF7613922.1"/>
    </source>
</evidence>
<evidence type="ECO:0000259" key="2">
    <source>
        <dbReference type="Pfam" id="PF13369"/>
    </source>
</evidence>
<dbReference type="InterPro" id="IPR032698">
    <property type="entry name" value="SirB1_N"/>
</dbReference>
<dbReference type="InterPro" id="IPR011990">
    <property type="entry name" value="TPR-like_helical_dom_sf"/>
</dbReference>
<dbReference type="SUPFAM" id="SSF48452">
    <property type="entry name" value="TPR-like"/>
    <property type="match status" value="1"/>
</dbReference>
<keyword evidence="4" id="KW-1185">Reference proteome</keyword>
<dbReference type="RefSeq" id="WP_332288861.1">
    <property type="nucleotide sequence ID" value="NZ_JAZIBG010000020.1"/>
</dbReference>
<dbReference type="EMBL" id="JAZIBG010000020">
    <property type="protein sequence ID" value="MEF7613922.1"/>
    <property type="molecule type" value="Genomic_DNA"/>
</dbReference>
<sequence>MTGPLRFETPSPLSYFAALVAEDESLSLLEAAVSIAQDEYPTLDAQAVLAEVDALAWQLKRRIPADAATLQKLRLLNRYFFQELGFGGNVNDYYDPANSYLHKVLETRRGIPITLALLYIEIATQIGLTARGVSFPGHFLVKLRLSQGEVVIDPFNGQSLSREDLDERLVPYRRQQGLEGDFEVPLGLFLQSSPARDVLARMLGNLKEIHRSANDWPRLMAVLDRLVILLPQAWDQRRDRALCLEELGRPAEAAEDLAMYLKHSAQAEDAPALRRRLAQLRSAGRPPLH</sequence>
<dbReference type="Pfam" id="PF13369">
    <property type="entry name" value="Transglut_core2"/>
    <property type="match status" value="1"/>
</dbReference>
<protein>
    <submittedName>
        <fullName evidence="3">Tetratricopeptide repeat protein</fullName>
    </submittedName>
</protein>
<feature type="domain" description="Protein SirB1 N-terminal" evidence="2">
    <location>
        <begin position="47"/>
        <end position="203"/>
    </location>
</feature>
<dbReference type="PANTHER" id="PTHR31350:SF21">
    <property type="entry name" value="F-BOX ONLY PROTEIN 21"/>
    <property type="match status" value="1"/>
</dbReference>
<accession>A0AAW9QEY2</accession>
<evidence type="ECO:0000256" key="1">
    <source>
        <dbReference type="ARBA" id="ARBA00007100"/>
    </source>
</evidence>
<dbReference type="Pfam" id="PF13371">
    <property type="entry name" value="TPR_9"/>
    <property type="match status" value="1"/>
</dbReference>
<gene>
    <name evidence="3" type="ORF">V4F39_08375</name>
</gene>
<evidence type="ECO:0000313" key="4">
    <source>
        <dbReference type="Proteomes" id="UP001336250"/>
    </source>
</evidence>
<dbReference type="PANTHER" id="PTHR31350">
    <property type="entry name" value="SI:DKEY-261L7.2"/>
    <property type="match status" value="1"/>
</dbReference>
<comment type="caution">
    <text evidence="3">The sequence shown here is derived from an EMBL/GenBank/DDBJ whole genome shotgun (WGS) entry which is preliminary data.</text>
</comment>
<reference evidence="3 4" key="1">
    <citation type="submission" date="2024-02" db="EMBL/GenBank/DDBJ databases">
        <title>Genome sequence of Aquincola sp. MAHUQ-54.</title>
        <authorList>
            <person name="Huq M.A."/>
        </authorList>
    </citation>
    <scope>NUCLEOTIDE SEQUENCE [LARGE SCALE GENOMIC DNA]</scope>
    <source>
        <strain evidence="3 4">MAHUQ-54</strain>
    </source>
</reference>
<dbReference type="AlphaFoldDB" id="A0AAW9QEY2"/>
<dbReference type="Proteomes" id="UP001336250">
    <property type="component" value="Unassembled WGS sequence"/>
</dbReference>